<feature type="region of interest" description="Disordered" evidence="5">
    <location>
        <begin position="139"/>
        <end position="163"/>
    </location>
</feature>
<keyword evidence="8" id="KW-1185">Reference proteome</keyword>
<evidence type="ECO:0000256" key="2">
    <source>
        <dbReference type="ARBA" id="ARBA00023125"/>
    </source>
</evidence>
<evidence type="ECO:0000256" key="1">
    <source>
        <dbReference type="ARBA" id="ARBA00004123"/>
    </source>
</evidence>
<dbReference type="Proteomes" id="UP000694843">
    <property type="component" value="Unplaced"/>
</dbReference>
<proteinExistence type="predicted"/>
<feature type="compositionally biased region" description="Low complexity" evidence="5">
    <location>
        <begin position="141"/>
        <end position="163"/>
    </location>
</feature>
<keyword evidence="3 4" id="KW-0539">Nucleus</keyword>
<comment type="subcellular location">
    <subcellularLocation>
        <location evidence="1 4">Nucleus</location>
    </subcellularLocation>
</comment>
<accession>A0A8B7NQU5</accession>
<dbReference type="InterPro" id="IPR009057">
    <property type="entry name" value="Homeodomain-like_sf"/>
</dbReference>
<evidence type="ECO:0000259" key="7">
    <source>
        <dbReference type="PROSITE" id="PS51253"/>
    </source>
</evidence>
<evidence type="ECO:0000313" key="9">
    <source>
        <dbReference type="RefSeq" id="XP_018015451.1"/>
    </source>
</evidence>
<feature type="domain" description="HTH psq-type" evidence="6">
    <location>
        <begin position="1"/>
        <end position="53"/>
    </location>
</feature>
<evidence type="ECO:0000259" key="6">
    <source>
        <dbReference type="PROSITE" id="PS50960"/>
    </source>
</evidence>
<evidence type="ECO:0000256" key="3">
    <source>
        <dbReference type="ARBA" id="ARBA00023242"/>
    </source>
</evidence>
<feature type="DNA-binding region" description="H-T-H motif" evidence="4">
    <location>
        <begin position="29"/>
        <end position="49"/>
    </location>
</feature>
<protein>
    <submittedName>
        <fullName evidence="9">Uncharacterized protein LOC108672321 isoform X1</fullName>
    </submittedName>
</protein>
<dbReference type="Pfam" id="PF03221">
    <property type="entry name" value="HTH_Tnp_Tc5"/>
    <property type="match status" value="1"/>
</dbReference>
<name>A0A8B7NQU5_HYAAZ</name>
<dbReference type="PROSITE" id="PS50960">
    <property type="entry name" value="HTH_PSQ"/>
    <property type="match status" value="1"/>
</dbReference>
<gene>
    <name evidence="9" type="primary">LOC108672321</name>
</gene>
<dbReference type="Pfam" id="PF05225">
    <property type="entry name" value="HTH_psq"/>
    <property type="match status" value="1"/>
</dbReference>
<keyword evidence="2 4" id="KW-0238">DNA-binding</keyword>
<organism evidence="8 9">
    <name type="scientific">Hyalella azteca</name>
    <name type="common">Amphipod</name>
    <dbReference type="NCBI Taxonomy" id="294128"/>
    <lineage>
        <taxon>Eukaryota</taxon>
        <taxon>Metazoa</taxon>
        <taxon>Ecdysozoa</taxon>
        <taxon>Arthropoda</taxon>
        <taxon>Crustacea</taxon>
        <taxon>Multicrustacea</taxon>
        <taxon>Malacostraca</taxon>
        <taxon>Eumalacostraca</taxon>
        <taxon>Peracarida</taxon>
        <taxon>Amphipoda</taxon>
        <taxon>Senticaudata</taxon>
        <taxon>Talitrida</taxon>
        <taxon>Talitroidea</taxon>
        <taxon>Hyalellidae</taxon>
        <taxon>Hyalella</taxon>
    </lineage>
</organism>
<evidence type="ECO:0000313" key="8">
    <source>
        <dbReference type="Proteomes" id="UP000694843"/>
    </source>
</evidence>
<dbReference type="GO" id="GO:0003677">
    <property type="term" value="F:DNA binding"/>
    <property type="evidence" value="ECO:0007669"/>
    <property type="project" value="UniProtKB-UniRule"/>
</dbReference>
<dbReference type="GeneID" id="108672321"/>
<feature type="compositionally biased region" description="Low complexity" evidence="5">
    <location>
        <begin position="1078"/>
        <end position="1101"/>
    </location>
</feature>
<dbReference type="GO" id="GO:0005634">
    <property type="term" value="C:nucleus"/>
    <property type="evidence" value="ECO:0007669"/>
    <property type="project" value="UniProtKB-SubCell"/>
</dbReference>
<evidence type="ECO:0000256" key="5">
    <source>
        <dbReference type="SAM" id="MobiDB-lite"/>
    </source>
</evidence>
<dbReference type="RefSeq" id="XP_018015451.1">
    <property type="nucleotide sequence ID" value="XM_018159962.2"/>
</dbReference>
<evidence type="ECO:0000256" key="4">
    <source>
        <dbReference type="PROSITE-ProRule" id="PRU00320"/>
    </source>
</evidence>
<dbReference type="KEGG" id="hazt:108672321"/>
<dbReference type="OrthoDB" id="4327074at2759"/>
<dbReference type="SMART" id="SM00674">
    <property type="entry name" value="CENPB"/>
    <property type="match status" value="1"/>
</dbReference>
<dbReference type="AlphaFoldDB" id="A0A8B7NQU5"/>
<dbReference type="InterPro" id="IPR007889">
    <property type="entry name" value="HTH_Psq"/>
</dbReference>
<dbReference type="Gene3D" id="1.10.10.60">
    <property type="entry name" value="Homeodomain-like"/>
    <property type="match status" value="1"/>
</dbReference>
<sequence length="1141" mass="126729">MPPETKCQRYSAEAMKAAIFAVREGGLARKVAAAIYGVPRTTLVDKLSGKSREGKGRGRDPFLTDDEEEAIVTWIKECCRRGLPPHKNDILNTVQRLIKDIPGRKSPFRNDRPGRGWFEGFMRRHQDLSVRIPEGVSKARSQIIESTSSSSTSDAAPSATQPSQCSCCSELLLAKNFYEENVKVAIKRCKHANDNCCCKNMFKNSFVTIQEDKTDSTPTSSKKTDCSNFFSRYDSELDEDVHFCRVCCKYPNPGRGRVRPGESWTVGITFKDTSSENKAKKVHLQSRQHKEAIAFRNCGDAHQIEFGRPTAKERQNATKNTMIAGIFMASHCLPYSLYTALCTLLAIICPSHLSHPLGNRYQTYSGFKDVMLANYAACATTMRNYFSTTFSATKSKRKFSIFCDQGTAAKDVSRQAIVATYVAENGLPKEALLDLSKIRQGDVLTTANHIKQTIASFMDPSSVAFICSSEHAACTEIRTVEEELKVSEEYNYLVGLPDFCHKMEKLLNETLPQWVLDTLATCRAVAAFINDHNVKDEIHKHINVVRGSIFTAIPNQPQNCSAEYVHLHLEATLKNIQIFLESLPGFLDEHNSLSIRTKNILKLLANESFVVRCMMICRLYRTISNKEKAAQDPWFGPLEYKHQVDSLASELCELKAPSIEIQSFIKSGTLNFNSDTFSSTEHRGMNLESVASKLGIKTRNTLDESRDNILTTLIEENSAWIDEICLEAPNYLLIPVPIVLATESFSLHQEFDMIEENLTALINLFDLLNVQFESCGSECMGVRECTCLKKDYVKFMDDFQSEWEAAPDNKLIRIGSATAQSYTHAFAHYISTNNSTPTYPVNIIRCLEVIQLMKPTLAATERVMSHAEIAVRNRFESKYYTSETKLDEDAVFDDIQNEVFLRCNTNIVQHDAELAKTIFLTKHKESLIQNKKSTTKSRAIKNYMSKLGINVAKKFSQKRQNVPDQKQADCKRRKIDCCPSDVLENTENSAPINSVPALSESDKSSEVKAEIVLEQCPEDADGCVWCDEQSLPQVSAGEVKSEALEFGALSSDCSVAIEKMDCLIDEVYVKVEPRTAESSSGKLSTAGGTAAAAGGSSKSSTAGGAAVAPGCNSDVLESYSPTDDLTAAGGVTTFWASNPGL</sequence>
<reference evidence="9" key="1">
    <citation type="submission" date="2025-08" db="UniProtKB">
        <authorList>
            <consortium name="RefSeq"/>
        </authorList>
    </citation>
    <scope>IDENTIFICATION</scope>
</reference>
<dbReference type="SUPFAM" id="SSF46689">
    <property type="entry name" value="Homeodomain-like"/>
    <property type="match status" value="1"/>
</dbReference>
<dbReference type="InterPro" id="IPR006600">
    <property type="entry name" value="HTH_CenpB_DNA-bd_dom"/>
</dbReference>
<feature type="region of interest" description="Disordered" evidence="5">
    <location>
        <begin position="1075"/>
        <end position="1101"/>
    </location>
</feature>
<dbReference type="PROSITE" id="PS51253">
    <property type="entry name" value="HTH_CENPB"/>
    <property type="match status" value="1"/>
</dbReference>
<feature type="domain" description="HTH CENPB-type" evidence="7">
    <location>
        <begin position="55"/>
        <end position="131"/>
    </location>
</feature>